<dbReference type="Proteomes" id="UP000478052">
    <property type="component" value="Unassembled WGS sequence"/>
</dbReference>
<name>A0A6G0VNQ0_APHCR</name>
<accession>A0A6G0VNQ0</accession>
<dbReference type="EMBL" id="VUJU01015255">
    <property type="protein sequence ID" value="KAF0695531.1"/>
    <property type="molecule type" value="Genomic_DNA"/>
</dbReference>
<sequence length="84" mass="10057">MLKTFCGDHQQINHDLKLNEGEWRRIRCLIKFLETVYVAIKMLQKSDLTIRDFYGIWIQTKNKLNQINSTLSLSILNTYYFLTN</sequence>
<dbReference type="SUPFAM" id="SSF53098">
    <property type="entry name" value="Ribonuclease H-like"/>
    <property type="match status" value="1"/>
</dbReference>
<evidence type="ECO:0000313" key="2">
    <source>
        <dbReference type="Proteomes" id="UP000478052"/>
    </source>
</evidence>
<evidence type="ECO:0000313" key="1">
    <source>
        <dbReference type="EMBL" id="KAF0695531.1"/>
    </source>
</evidence>
<comment type="caution">
    <text evidence="1">The sequence shown here is derived from an EMBL/GenBank/DDBJ whole genome shotgun (WGS) entry which is preliminary data.</text>
</comment>
<gene>
    <name evidence="1" type="ORF">FWK35_00035523</name>
</gene>
<dbReference type="InterPro" id="IPR012337">
    <property type="entry name" value="RNaseH-like_sf"/>
</dbReference>
<dbReference type="OrthoDB" id="5103at2759"/>
<proteinExistence type="predicted"/>
<reference evidence="1 2" key="1">
    <citation type="submission" date="2019-08" db="EMBL/GenBank/DDBJ databases">
        <title>Whole genome of Aphis craccivora.</title>
        <authorList>
            <person name="Voronova N.V."/>
            <person name="Shulinski R.S."/>
            <person name="Bandarenka Y.V."/>
            <person name="Zhorov D.G."/>
            <person name="Warner D."/>
        </authorList>
    </citation>
    <scope>NUCLEOTIDE SEQUENCE [LARGE SCALE GENOMIC DNA]</scope>
    <source>
        <strain evidence="1">180601</strain>
        <tissue evidence="1">Whole Body</tissue>
    </source>
</reference>
<protein>
    <recommendedName>
        <fullName evidence="3">Zinc finger MYM-type protein 1-like</fullName>
    </recommendedName>
</protein>
<keyword evidence="2" id="KW-1185">Reference proteome</keyword>
<evidence type="ECO:0008006" key="3">
    <source>
        <dbReference type="Google" id="ProtNLM"/>
    </source>
</evidence>
<organism evidence="1 2">
    <name type="scientific">Aphis craccivora</name>
    <name type="common">Cowpea aphid</name>
    <dbReference type="NCBI Taxonomy" id="307492"/>
    <lineage>
        <taxon>Eukaryota</taxon>
        <taxon>Metazoa</taxon>
        <taxon>Ecdysozoa</taxon>
        <taxon>Arthropoda</taxon>
        <taxon>Hexapoda</taxon>
        <taxon>Insecta</taxon>
        <taxon>Pterygota</taxon>
        <taxon>Neoptera</taxon>
        <taxon>Paraneoptera</taxon>
        <taxon>Hemiptera</taxon>
        <taxon>Sternorrhyncha</taxon>
        <taxon>Aphidomorpha</taxon>
        <taxon>Aphidoidea</taxon>
        <taxon>Aphididae</taxon>
        <taxon>Aphidini</taxon>
        <taxon>Aphis</taxon>
        <taxon>Aphis</taxon>
    </lineage>
</organism>
<dbReference type="AlphaFoldDB" id="A0A6G0VNQ0"/>